<dbReference type="InterPro" id="IPR013342">
    <property type="entry name" value="Mandelate_racemase_C"/>
</dbReference>
<organism evidence="5 6">
    <name type="scientific">Candidatus Pseudobacter hemicellulosilyticus</name>
    <dbReference type="NCBI Taxonomy" id="3121375"/>
    <lineage>
        <taxon>Bacteria</taxon>
        <taxon>Pseudomonadati</taxon>
        <taxon>Bacteroidota</taxon>
        <taxon>Chitinophagia</taxon>
        <taxon>Chitinophagales</taxon>
        <taxon>Chitinophagaceae</taxon>
        <taxon>Pseudobacter</taxon>
    </lineage>
</organism>
<dbReference type="InterPro" id="IPR029017">
    <property type="entry name" value="Enolase-like_N"/>
</dbReference>
<proteinExistence type="predicted"/>
<sequence>MIERIDIADARYPLGQGAGSDAIHRDPIYSYAVTRLYDDSGHTGTGLAFTLGEGNDLVCRAAQFYAAQLKGKDIEELMSDFGRLFNQLSNEQQFRWLGPHKGITHLALASVTNACYDLWAKKRGVPLWKLLIDLSPQQLVNTLDLSYLEEELTREQALALLQENQESREQRLAILASGYPGYDTSIGWFNYSDEQVRENVRRAVDQGFTAMKLKVGAADEERDIRRAHIVREAAGDAAAIMLDANQQWTLPRALRICQRLQAIDPFWIEEPTHPDDVLAHQTLARAIAPTKLALGEHVPNRVLFKNFLQANCAGFIQVDAVRVGGVSEFISISLLCRKYGIPVAPHVGDMGQLHQHLVLFNHISLGHEALLLEHIPHLRNHFLHPVSVRGGVYETPQEPGSSCDLKGI</sequence>
<dbReference type="SFLD" id="SFLDG00179">
    <property type="entry name" value="mandelate_racemase"/>
    <property type="match status" value="1"/>
</dbReference>
<protein>
    <submittedName>
        <fullName evidence="5">Enolase C-terminal domain-like protein</fullName>
    </submittedName>
</protein>
<dbReference type="InterPro" id="IPR046945">
    <property type="entry name" value="RHMD-like"/>
</dbReference>
<keyword evidence="3" id="KW-0460">Magnesium</keyword>
<dbReference type="PANTHER" id="PTHR13794:SF58">
    <property type="entry name" value="MITOCHONDRIAL ENOLASE SUPERFAMILY MEMBER 1"/>
    <property type="match status" value="1"/>
</dbReference>
<dbReference type="AlphaFoldDB" id="A0AAJ5WXM7"/>
<dbReference type="GO" id="GO:0016052">
    <property type="term" value="P:carbohydrate catabolic process"/>
    <property type="evidence" value="ECO:0007669"/>
    <property type="project" value="TreeGrafter"/>
</dbReference>
<dbReference type="SUPFAM" id="SSF51604">
    <property type="entry name" value="Enolase C-terminal domain-like"/>
    <property type="match status" value="1"/>
</dbReference>
<dbReference type="SUPFAM" id="SSF54826">
    <property type="entry name" value="Enolase N-terminal domain-like"/>
    <property type="match status" value="1"/>
</dbReference>
<evidence type="ECO:0000313" key="5">
    <source>
        <dbReference type="EMBL" id="WEK37487.1"/>
    </source>
</evidence>
<name>A0AAJ5WXM7_9BACT</name>
<dbReference type="GO" id="GO:0009063">
    <property type="term" value="P:amino acid catabolic process"/>
    <property type="evidence" value="ECO:0007669"/>
    <property type="project" value="InterPro"/>
</dbReference>
<dbReference type="Proteomes" id="UP001220610">
    <property type="component" value="Chromosome"/>
</dbReference>
<dbReference type="GO" id="GO:0000287">
    <property type="term" value="F:magnesium ion binding"/>
    <property type="evidence" value="ECO:0007669"/>
    <property type="project" value="TreeGrafter"/>
</dbReference>
<dbReference type="InterPro" id="IPR029065">
    <property type="entry name" value="Enolase_C-like"/>
</dbReference>
<gene>
    <name evidence="5" type="ORF">P0Y53_08230</name>
</gene>
<comment type="cofactor">
    <cofactor evidence="1">
        <name>Mg(2+)</name>
        <dbReference type="ChEBI" id="CHEBI:18420"/>
    </cofactor>
</comment>
<evidence type="ECO:0000259" key="4">
    <source>
        <dbReference type="SMART" id="SM00922"/>
    </source>
</evidence>
<dbReference type="Gene3D" id="3.20.20.120">
    <property type="entry name" value="Enolase-like C-terminal domain"/>
    <property type="match status" value="1"/>
</dbReference>
<evidence type="ECO:0000256" key="3">
    <source>
        <dbReference type="ARBA" id="ARBA00022842"/>
    </source>
</evidence>
<dbReference type="Pfam" id="PF13378">
    <property type="entry name" value="MR_MLE_C"/>
    <property type="match status" value="1"/>
</dbReference>
<keyword evidence="2" id="KW-0479">Metal-binding</keyword>
<dbReference type="SFLD" id="SFLDS00001">
    <property type="entry name" value="Enolase"/>
    <property type="match status" value="1"/>
</dbReference>
<dbReference type="SMART" id="SM00922">
    <property type="entry name" value="MR_MLE"/>
    <property type="match status" value="1"/>
</dbReference>
<evidence type="ECO:0000313" key="6">
    <source>
        <dbReference type="Proteomes" id="UP001220610"/>
    </source>
</evidence>
<dbReference type="GO" id="GO:0016836">
    <property type="term" value="F:hydro-lyase activity"/>
    <property type="evidence" value="ECO:0007669"/>
    <property type="project" value="TreeGrafter"/>
</dbReference>
<dbReference type="GO" id="GO:0016854">
    <property type="term" value="F:racemase and epimerase activity"/>
    <property type="evidence" value="ECO:0007669"/>
    <property type="project" value="UniProtKB-ARBA"/>
</dbReference>
<dbReference type="EMBL" id="CP119311">
    <property type="protein sequence ID" value="WEK37487.1"/>
    <property type="molecule type" value="Genomic_DNA"/>
</dbReference>
<reference evidence="5" key="1">
    <citation type="submission" date="2023-03" db="EMBL/GenBank/DDBJ databases">
        <title>Andean soil-derived lignocellulolytic bacterial consortium as a source of novel taxa and putative plastic-active enzymes.</title>
        <authorList>
            <person name="Diaz-Garcia L."/>
            <person name="Chuvochina M."/>
            <person name="Feuerriegel G."/>
            <person name="Bunk B."/>
            <person name="Sproer C."/>
            <person name="Streit W.R."/>
            <person name="Rodriguez L.M."/>
            <person name="Overmann J."/>
            <person name="Jimenez D.J."/>
        </authorList>
    </citation>
    <scope>NUCLEOTIDE SEQUENCE</scope>
    <source>
        <strain evidence="5">MAG 7</strain>
    </source>
</reference>
<feature type="domain" description="Mandelate racemase/muconate lactonizing enzyme C-terminal" evidence="4">
    <location>
        <begin position="193"/>
        <end position="290"/>
    </location>
</feature>
<dbReference type="PROSITE" id="PS00909">
    <property type="entry name" value="MR_MLE_2"/>
    <property type="match status" value="1"/>
</dbReference>
<evidence type="ECO:0000256" key="1">
    <source>
        <dbReference type="ARBA" id="ARBA00001946"/>
    </source>
</evidence>
<dbReference type="Gene3D" id="3.30.390.10">
    <property type="entry name" value="Enolase-like, N-terminal domain"/>
    <property type="match status" value="1"/>
</dbReference>
<evidence type="ECO:0000256" key="2">
    <source>
        <dbReference type="ARBA" id="ARBA00022723"/>
    </source>
</evidence>
<dbReference type="PANTHER" id="PTHR13794">
    <property type="entry name" value="ENOLASE SUPERFAMILY, MANDELATE RACEMASE"/>
    <property type="match status" value="1"/>
</dbReference>
<dbReference type="InterPro" id="IPR036849">
    <property type="entry name" value="Enolase-like_C_sf"/>
</dbReference>
<accession>A0AAJ5WXM7</accession>
<dbReference type="InterPro" id="IPR018110">
    <property type="entry name" value="Mandel_Rmase/mucon_lact_enz_CS"/>
</dbReference>